<evidence type="ECO:0000256" key="8">
    <source>
        <dbReference type="ARBA" id="ARBA00048679"/>
    </source>
</evidence>
<feature type="region of interest" description="Disordered" evidence="10">
    <location>
        <begin position="747"/>
        <end position="795"/>
    </location>
</feature>
<feature type="binding site" evidence="9">
    <location>
        <position position="543"/>
    </location>
    <ligand>
        <name>ATP</name>
        <dbReference type="ChEBI" id="CHEBI:30616"/>
    </ligand>
</feature>
<feature type="region of interest" description="Disordered" evidence="10">
    <location>
        <begin position="52"/>
        <end position="155"/>
    </location>
</feature>
<comment type="catalytic activity">
    <reaction evidence="7">
        <text>L-threonyl-[protein] + ATP = O-phospho-L-threonyl-[protein] + ADP + H(+)</text>
        <dbReference type="Rhea" id="RHEA:46608"/>
        <dbReference type="Rhea" id="RHEA-COMP:11060"/>
        <dbReference type="Rhea" id="RHEA-COMP:11605"/>
        <dbReference type="ChEBI" id="CHEBI:15378"/>
        <dbReference type="ChEBI" id="CHEBI:30013"/>
        <dbReference type="ChEBI" id="CHEBI:30616"/>
        <dbReference type="ChEBI" id="CHEBI:61977"/>
        <dbReference type="ChEBI" id="CHEBI:456216"/>
        <dbReference type="EC" id="2.7.11.1"/>
    </reaction>
</comment>
<dbReference type="EC" id="2.7.11.1" evidence="1"/>
<feature type="region of interest" description="Disordered" evidence="10">
    <location>
        <begin position="449"/>
        <end position="499"/>
    </location>
</feature>
<evidence type="ECO:0000259" key="11">
    <source>
        <dbReference type="PROSITE" id="PS50011"/>
    </source>
</evidence>
<feature type="region of interest" description="Disordered" evidence="10">
    <location>
        <begin position="365"/>
        <end position="416"/>
    </location>
</feature>
<feature type="compositionally biased region" description="Basic and acidic residues" evidence="10">
    <location>
        <begin position="52"/>
        <end position="65"/>
    </location>
</feature>
<evidence type="ECO:0000256" key="3">
    <source>
        <dbReference type="ARBA" id="ARBA00022679"/>
    </source>
</evidence>
<evidence type="ECO:0000313" key="12">
    <source>
        <dbReference type="EMBL" id="ODQ66146.1"/>
    </source>
</evidence>
<evidence type="ECO:0000256" key="5">
    <source>
        <dbReference type="ARBA" id="ARBA00022777"/>
    </source>
</evidence>
<evidence type="ECO:0000256" key="10">
    <source>
        <dbReference type="SAM" id="MobiDB-lite"/>
    </source>
</evidence>
<dbReference type="OrthoDB" id="6513151at2759"/>
<gene>
    <name evidence="12" type="ORF">NADFUDRAFT_46672</name>
</gene>
<dbReference type="GO" id="GO:0004674">
    <property type="term" value="F:protein serine/threonine kinase activity"/>
    <property type="evidence" value="ECO:0007669"/>
    <property type="project" value="UniProtKB-KW"/>
</dbReference>
<keyword evidence="4 9" id="KW-0547">Nucleotide-binding</keyword>
<feature type="compositionally biased region" description="Low complexity" evidence="10">
    <location>
        <begin position="232"/>
        <end position="254"/>
    </location>
</feature>
<dbReference type="GO" id="GO:0005829">
    <property type="term" value="C:cytosol"/>
    <property type="evidence" value="ECO:0007669"/>
    <property type="project" value="TreeGrafter"/>
</dbReference>
<feature type="compositionally biased region" description="Low complexity" evidence="10">
    <location>
        <begin position="747"/>
        <end position="763"/>
    </location>
</feature>
<dbReference type="InterPro" id="IPR000719">
    <property type="entry name" value="Prot_kinase_dom"/>
</dbReference>
<dbReference type="AlphaFoldDB" id="A0A1E3PL28"/>
<evidence type="ECO:0000256" key="2">
    <source>
        <dbReference type="ARBA" id="ARBA00022527"/>
    </source>
</evidence>
<accession>A0A1E3PL28</accession>
<organism evidence="12 13">
    <name type="scientific">Nadsonia fulvescens var. elongata DSM 6958</name>
    <dbReference type="NCBI Taxonomy" id="857566"/>
    <lineage>
        <taxon>Eukaryota</taxon>
        <taxon>Fungi</taxon>
        <taxon>Dikarya</taxon>
        <taxon>Ascomycota</taxon>
        <taxon>Saccharomycotina</taxon>
        <taxon>Dipodascomycetes</taxon>
        <taxon>Dipodascales</taxon>
        <taxon>Dipodascales incertae sedis</taxon>
        <taxon>Nadsonia</taxon>
    </lineage>
</organism>
<feature type="compositionally biased region" description="Low complexity" evidence="10">
    <location>
        <begin position="1"/>
        <end position="33"/>
    </location>
</feature>
<dbReference type="Proteomes" id="UP000095009">
    <property type="component" value="Unassembled WGS sequence"/>
</dbReference>
<evidence type="ECO:0000313" key="13">
    <source>
        <dbReference type="Proteomes" id="UP000095009"/>
    </source>
</evidence>
<feature type="compositionally biased region" description="Basic and acidic residues" evidence="10">
    <location>
        <begin position="455"/>
        <end position="480"/>
    </location>
</feature>
<keyword evidence="5 12" id="KW-0418">Kinase</keyword>
<dbReference type="STRING" id="857566.A0A1E3PL28"/>
<dbReference type="PROSITE" id="PS50011">
    <property type="entry name" value="PROTEIN_KINASE_DOM"/>
    <property type="match status" value="1"/>
</dbReference>
<evidence type="ECO:0000256" key="6">
    <source>
        <dbReference type="ARBA" id="ARBA00022840"/>
    </source>
</evidence>
<dbReference type="PANTHER" id="PTHR24343">
    <property type="entry name" value="SERINE/THREONINE KINASE"/>
    <property type="match status" value="1"/>
</dbReference>
<evidence type="ECO:0000256" key="7">
    <source>
        <dbReference type="ARBA" id="ARBA00047899"/>
    </source>
</evidence>
<feature type="compositionally biased region" description="Low complexity" evidence="10">
    <location>
        <begin position="484"/>
        <end position="498"/>
    </location>
</feature>
<feature type="compositionally biased region" description="Polar residues" evidence="10">
    <location>
        <begin position="773"/>
        <end position="787"/>
    </location>
</feature>
<feature type="compositionally biased region" description="Low complexity" evidence="10">
    <location>
        <begin position="79"/>
        <end position="101"/>
    </location>
</feature>
<dbReference type="EMBL" id="KV454409">
    <property type="protein sequence ID" value="ODQ66146.1"/>
    <property type="molecule type" value="Genomic_DNA"/>
</dbReference>
<proteinExistence type="predicted"/>
<feature type="compositionally biased region" description="Polar residues" evidence="10">
    <location>
        <begin position="68"/>
        <end position="78"/>
    </location>
</feature>
<dbReference type="InterPro" id="IPR017441">
    <property type="entry name" value="Protein_kinase_ATP_BS"/>
</dbReference>
<dbReference type="PANTHER" id="PTHR24343:SF137">
    <property type="entry name" value="SERINE_THREONINE-PROTEIN KINASE HRK1"/>
    <property type="match status" value="1"/>
</dbReference>
<feature type="compositionally biased region" description="Polar residues" evidence="10">
    <location>
        <begin position="205"/>
        <end position="231"/>
    </location>
</feature>
<dbReference type="FunFam" id="1.10.510.10:FF:000595">
    <property type="entry name" value="Protein kinase, putative (AFU_orthologue AFUA_5G11840)"/>
    <property type="match status" value="1"/>
</dbReference>
<dbReference type="GO" id="GO:0005524">
    <property type="term" value="F:ATP binding"/>
    <property type="evidence" value="ECO:0007669"/>
    <property type="project" value="UniProtKB-UniRule"/>
</dbReference>
<protein>
    <recommendedName>
        <fullName evidence="1">non-specific serine/threonine protein kinase</fullName>
        <ecNumber evidence="1">2.7.11.1</ecNumber>
    </recommendedName>
</protein>
<evidence type="ECO:0000256" key="9">
    <source>
        <dbReference type="PROSITE-ProRule" id="PRU10141"/>
    </source>
</evidence>
<dbReference type="Gene3D" id="1.10.510.10">
    <property type="entry name" value="Transferase(Phosphotransferase) domain 1"/>
    <property type="match status" value="2"/>
</dbReference>
<feature type="domain" description="Protein kinase" evidence="11">
    <location>
        <begin position="514"/>
        <end position="858"/>
    </location>
</feature>
<dbReference type="PROSITE" id="PS00107">
    <property type="entry name" value="PROTEIN_KINASE_ATP"/>
    <property type="match status" value="1"/>
</dbReference>
<dbReference type="PROSITE" id="PS00108">
    <property type="entry name" value="PROTEIN_KINASE_ST"/>
    <property type="match status" value="1"/>
</dbReference>
<evidence type="ECO:0000256" key="4">
    <source>
        <dbReference type="ARBA" id="ARBA00022741"/>
    </source>
</evidence>
<reference evidence="12 13" key="1">
    <citation type="journal article" date="2016" name="Proc. Natl. Acad. Sci. U.S.A.">
        <title>Comparative genomics of biotechnologically important yeasts.</title>
        <authorList>
            <person name="Riley R."/>
            <person name="Haridas S."/>
            <person name="Wolfe K.H."/>
            <person name="Lopes M.R."/>
            <person name="Hittinger C.T."/>
            <person name="Goeker M."/>
            <person name="Salamov A.A."/>
            <person name="Wisecaver J.H."/>
            <person name="Long T.M."/>
            <person name="Calvey C.H."/>
            <person name="Aerts A.L."/>
            <person name="Barry K.W."/>
            <person name="Choi C."/>
            <person name="Clum A."/>
            <person name="Coughlan A.Y."/>
            <person name="Deshpande S."/>
            <person name="Douglass A.P."/>
            <person name="Hanson S.J."/>
            <person name="Klenk H.-P."/>
            <person name="LaButti K.M."/>
            <person name="Lapidus A."/>
            <person name="Lindquist E.A."/>
            <person name="Lipzen A.M."/>
            <person name="Meier-Kolthoff J.P."/>
            <person name="Ohm R.A."/>
            <person name="Otillar R.P."/>
            <person name="Pangilinan J.L."/>
            <person name="Peng Y."/>
            <person name="Rokas A."/>
            <person name="Rosa C.A."/>
            <person name="Scheuner C."/>
            <person name="Sibirny A.A."/>
            <person name="Slot J.C."/>
            <person name="Stielow J.B."/>
            <person name="Sun H."/>
            <person name="Kurtzman C.P."/>
            <person name="Blackwell M."/>
            <person name="Grigoriev I.V."/>
            <person name="Jeffries T.W."/>
        </authorList>
    </citation>
    <scope>NUCLEOTIDE SEQUENCE [LARGE SCALE GENOMIC DNA]</scope>
    <source>
        <strain evidence="12 13">DSM 6958</strain>
    </source>
</reference>
<name>A0A1E3PL28_9ASCO</name>
<dbReference type="SUPFAM" id="SSF56112">
    <property type="entry name" value="Protein kinase-like (PK-like)"/>
    <property type="match status" value="1"/>
</dbReference>
<evidence type="ECO:0000256" key="1">
    <source>
        <dbReference type="ARBA" id="ARBA00012513"/>
    </source>
</evidence>
<dbReference type="InterPro" id="IPR008271">
    <property type="entry name" value="Ser/Thr_kinase_AS"/>
</dbReference>
<keyword evidence="2" id="KW-0723">Serine/threonine-protein kinase</keyword>
<feature type="region of interest" description="Disordered" evidence="10">
    <location>
        <begin position="1"/>
        <end position="36"/>
    </location>
</feature>
<feature type="compositionally biased region" description="Basic and acidic residues" evidence="10">
    <location>
        <begin position="327"/>
        <end position="344"/>
    </location>
</feature>
<feature type="region of interest" description="Disordered" evidence="10">
    <location>
        <begin position="205"/>
        <end position="254"/>
    </location>
</feature>
<keyword evidence="6 9" id="KW-0067">ATP-binding</keyword>
<keyword evidence="3" id="KW-0808">Transferase</keyword>
<dbReference type="Pfam" id="PF00069">
    <property type="entry name" value="Pkinase"/>
    <property type="match status" value="1"/>
</dbReference>
<comment type="catalytic activity">
    <reaction evidence="8">
        <text>L-seryl-[protein] + ATP = O-phospho-L-seryl-[protein] + ADP + H(+)</text>
        <dbReference type="Rhea" id="RHEA:17989"/>
        <dbReference type="Rhea" id="RHEA-COMP:9863"/>
        <dbReference type="Rhea" id="RHEA-COMP:11604"/>
        <dbReference type="ChEBI" id="CHEBI:15378"/>
        <dbReference type="ChEBI" id="CHEBI:29999"/>
        <dbReference type="ChEBI" id="CHEBI:30616"/>
        <dbReference type="ChEBI" id="CHEBI:83421"/>
        <dbReference type="ChEBI" id="CHEBI:456216"/>
        <dbReference type="EC" id="2.7.11.1"/>
    </reaction>
</comment>
<keyword evidence="13" id="KW-1185">Reference proteome</keyword>
<sequence>MGFSLHSSSGSSSPKTHPSSSSSSSGSTMSMISDKLHKLSFKQNRLLGHGTHTYERFPLNDDHHHPSSKNSNPASQAHANASRAHRSQQSSSGSRSRSTSAKGFNSKPTETKPASQSSASSSALSSSTATASSSHPVISPHLAPGNASIANPTGANTVTSSLSPAAAAIPVSPTAPPTNNTNFVDSASTGRPSSVFLAALEPHSVTSPTKNNFNNDHTNEISIPCTTQTNIGSNNQGHSNNNSLQSSTNSSSGSLNIVVPPNPATDINVVRETQSITSSAPSMTTSITASTAASIPCTQSDMSPNLGYNYNRVVSYTSSRDGSPIRSPEDDPFDRKYHSPTPKDFDSAAARYVFNRQNSNSSIASITTVNGHGHNNNHSNNHAGVLSSSSAQSASNGPYGAHSLLGPSGNKHSSSFLSINRHKSTDSDHDGVSGKFHKSHGSMMELKRFFKGGSSKKDKSVKKDKAKHSGSDSKTREPSKLNKSSICPSLSSSSSSASLGHGMPFCEEGFKKYGKIGKVLGSGAGGSVRLMKRTSDGVTFAVKEFRPRHAHESERDYAKKVTAEFCIGSTLHHPNVIETLDIIQEGSKFYEVMEYCPYDFFAIVMSGKMSRNEIACTFKQIINGITYLHDMGLAHRDIKLDNCVVTSDGIIKLIDFGSASVFRYPFEEDVVLAHGVVGSDPYLAPEVLSASRYDPQPADIWSIAIVFCCIALRRFPWKAPKLSDNSYKLFASLPNYPVNNPLAISSANNTTPTTNSAPTNDSTSVKDSVPANDPTSTSNSTPASDSTPVGEANPASIIPSTTAVMVVPTQHTPTKAIKGPYRLLRLLPHESRPLIGKMLEINPRRRATIADIWNDPWFQSISMCTTDKHGVLIKGEGHEHTFVGDNEAHLESYKPVENK</sequence>
<feature type="region of interest" description="Disordered" evidence="10">
    <location>
        <begin position="316"/>
        <end position="344"/>
    </location>
</feature>
<feature type="compositionally biased region" description="Low complexity" evidence="10">
    <location>
        <begin position="370"/>
        <end position="395"/>
    </location>
</feature>
<dbReference type="InterPro" id="IPR011009">
    <property type="entry name" value="Kinase-like_dom_sf"/>
</dbReference>
<dbReference type="SMART" id="SM00220">
    <property type="entry name" value="S_TKc"/>
    <property type="match status" value="1"/>
</dbReference>
<feature type="compositionally biased region" description="Low complexity" evidence="10">
    <location>
        <begin position="114"/>
        <end position="134"/>
    </location>
</feature>